<gene>
    <name evidence="1" type="ORF">A3J13_00070</name>
</gene>
<evidence type="ECO:0000313" key="1">
    <source>
        <dbReference type="EMBL" id="OGE64167.1"/>
    </source>
</evidence>
<dbReference type="Proteomes" id="UP000183317">
    <property type="component" value="Unassembled WGS sequence"/>
</dbReference>
<proteinExistence type="predicted"/>
<sequence length="133" mass="15155">MISYFGDVNMDLINIYKKIITDQSASWVLFKHGTCVMLLEPQKDIKEQGVKILREHGSVIPGTPSGDFEVTKIPEINGWVVTGDYPGIMMYVSYQEAGNNKKDFEIGMIGRSKREHDAKELEIVYVEDKNQRV</sequence>
<name>A0A1F5MFM3_9BACT</name>
<organism evidence="1 2">
    <name type="scientific">Candidatus Daviesbacteria bacterium RIFCSPLOWO2_02_FULL_36_8</name>
    <dbReference type="NCBI Taxonomy" id="1797793"/>
    <lineage>
        <taxon>Bacteria</taxon>
        <taxon>Candidatus Daviesiibacteriota</taxon>
    </lineage>
</organism>
<protein>
    <submittedName>
        <fullName evidence="1">Uncharacterized protein</fullName>
    </submittedName>
</protein>
<dbReference type="AlphaFoldDB" id="A0A1F5MFM3"/>
<reference evidence="1 2" key="1">
    <citation type="journal article" date="2016" name="Nat. Commun.">
        <title>Thousands of microbial genomes shed light on interconnected biogeochemical processes in an aquifer system.</title>
        <authorList>
            <person name="Anantharaman K."/>
            <person name="Brown C.T."/>
            <person name="Hug L.A."/>
            <person name="Sharon I."/>
            <person name="Castelle C.J."/>
            <person name="Probst A.J."/>
            <person name="Thomas B.C."/>
            <person name="Singh A."/>
            <person name="Wilkins M.J."/>
            <person name="Karaoz U."/>
            <person name="Brodie E.L."/>
            <person name="Williams K.H."/>
            <person name="Hubbard S.S."/>
            <person name="Banfield J.F."/>
        </authorList>
    </citation>
    <scope>NUCLEOTIDE SEQUENCE [LARGE SCALE GENOMIC DNA]</scope>
</reference>
<evidence type="ECO:0000313" key="2">
    <source>
        <dbReference type="Proteomes" id="UP000183317"/>
    </source>
</evidence>
<comment type="caution">
    <text evidence="1">The sequence shown here is derived from an EMBL/GenBank/DDBJ whole genome shotgun (WGS) entry which is preliminary data.</text>
</comment>
<accession>A0A1F5MFM3</accession>
<dbReference type="EMBL" id="MFDU01000035">
    <property type="protein sequence ID" value="OGE64167.1"/>
    <property type="molecule type" value="Genomic_DNA"/>
</dbReference>